<feature type="domain" description="Antitoxin SocA-like Panacea" evidence="1">
    <location>
        <begin position="32"/>
        <end position="123"/>
    </location>
</feature>
<dbReference type="EMBL" id="BSOR01000029">
    <property type="protein sequence ID" value="GLR64386.1"/>
    <property type="molecule type" value="Genomic_DNA"/>
</dbReference>
<dbReference type="InterPro" id="IPR025272">
    <property type="entry name" value="SocA_Panacea"/>
</dbReference>
<organism evidence="2 3">
    <name type="scientific">Marinospirillum insulare</name>
    <dbReference type="NCBI Taxonomy" id="217169"/>
    <lineage>
        <taxon>Bacteria</taxon>
        <taxon>Pseudomonadati</taxon>
        <taxon>Pseudomonadota</taxon>
        <taxon>Gammaproteobacteria</taxon>
        <taxon>Oceanospirillales</taxon>
        <taxon>Oceanospirillaceae</taxon>
        <taxon>Marinospirillum</taxon>
    </lineage>
</organism>
<gene>
    <name evidence="2" type="ORF">GCM10007878_18240</name>
</gene>
<dbReference type="RefSeq" id="WP_027850479.1">
    <property type="nucleotide sequence ID" value="NZ_BSOR01000029.1"/>
</dbReference>
<sequence length="155" mass="17661">MKAYHTYSAIDVAYVLLEQAAKQGKQFTNLQIQKLVYVCHGVSLAHFDRPLILEDVHAWKYGPVVPSVYFNFKQYGADFISEHSEVQLDVASQKIVCQVIEVLGHYSGPQLVELTHRSGSPWHQVWNDNGFKIIPDEIIKNHYALIKESGFTNCL</sequence>
<evidence type="ECO:0000259" key="1">
    <source>
        <dbReference type="Pfam" id="PF13274"/>
    </source>
</evidence>
<reference evidence="3" key="1">
    <citation type="journal article" date="2019" name="Int. J. Syst. Evol. Microbiol.">
        <title>The Global Catalogue of Microorganisms (GCM) 10K type strain sequencing project: providing services to taxonomists for standard genome sequencing and annotation.</title>
        <authorList>
            <consortium name="The Broad Institute Genomics Platform"/>
            <consortium name="The Broad Institute Genome Sequencing Center for Infectious Disease"/>
            <person name="Wu L."/>
            <person name="Ma J."/>
        </authorList>
    </citation>
    <scope>NUCLEOTIDE SEQUENCE [LARGE SCALE GENOMIC DNA]</scope>
    <source>
        <strain evidence="3">NBRC 100033</strain>
    </source>
</reference>
<name>A0ABQ5ZW33_9GAMM</name>
<proteinExistence type="predicted"/>
<evidence type="ECO:0000313" key="3">
    <source>
        <dbReference type="Proteomes" id="UP001156682"/>
    </source>
</evidence>
<dbReference type="Proteomes" id="UP001156682">
    <property type="component" value="Unassembled WGS sequence"/>
</dbReference>
<accession>A0ABQ5ZW33</accession>
<protein>
    <recommendedName>
        <fullName evidence="1">Antitoxin SocA-like Panacea domain-containing protein</fullName>
    </recommendedName>
</protein>
<dbReference type="Pfam" id="PF13274">
    <property type="entry name" value="SocA_Panacea"/>
    <property type="match status" value="1"/>
</dbReference>
<evidence type="ECO:0000313" key="2">
    <source>
        <dbReference type="EMBL" id="GLR64386.1"/>
    </source>
</evidence>
<comment type="caution">
    <text evidence="2">The sequence shown here is derived from an EMBL/GenBank/DDBJ whole genome shotgun (WGS) entry which is preliminary data.</text>
</comment>
<keyword evidence="3" id="KW-1185">Reference proteome</keyword>